<evidence type="ECO:0000313" key="2">
    <source>
        <dbReference type="EMBL" id="KAH0880380.1"/>
    </source>
</evidence>
<keyword evidence="1" id="KW-1133">Transmembrane helix</keyword>
<keyword evidence="3" id="KW-1185">Reference proteome</keyword>
<protein>
    <submittedName>
        <fullName evidence="2">Uncharacterized protein</fullName>
    </submittedName>
</protein>
<reference evidence="2 3" key="1">
    <citation type="submission" date="2021-05" db="EMBL/GenBank/DDBJ databases">
        <title>Genome Assembly of Synthetic Allotetraploid Brassica napus Reveals Homoeologous Exchanges between Subgenomes.</title>
        <authorList>
            <person name="Davis J.T."/>
        </authorList>
    </citation>
    <scope>NUCLEOTIDE SEQUENCE [LARGE SCALE GENOMIC DNA]</scope>
    <source>
        <strain evidence="3">cv. Da-Ae</strain>
        <tissue evidence="2">Seedling</tissue>
    </source>
</reference>
<dbReference type="EMBL" id="JAGKQM010000015">
    <property type="protein sequence ID" value="KAH0880380.1"/>
    <property type="molecule type" value="Genomic_DNA"/>
</dbReference>
<dbReference type="Proteomes" id="UP000824890">
    <property type="component" value="Unassembled WGS sequence"/>
</dbReference>
<keyword evidence="1" id="KW-0472">Membrane</keyword>
<name>A0ABQ7ZJH3_BRANA</name>
<comment type="caution">
    <text evidence="2">The sequence shown here is derived from an EMBL/GenBank/DDBJ whole genome shotgun (WGS) entry which is preliminary data.</text>
</comment>
<accession>A0ABQ7ZJH3</accession>
<evidence type="ECO:0000313" key="3">
    <source>
        <dbReference type="Proteomes" id="UP000824890"/>
    </source>
</evidence>
<organism evidence="2 3">
    <name type="scientific">Brassica napus</name>
    <name type="common">Rape</name>
    <dbReference type="NCBI Taxonomy" id="3708"/>
    <lineage>
        <taxon>Eukaryota</taxon>
        <taxon>Viridiplantae</taxon>
        <taxon>Streptophyta</taxon>
        <taxon>Embryophyta</taxon>
        <taxon>Tracheophyta</taxon>
        <taxon>Spermatophyta</taxon>
        <taxon>Magnoliopsida</taxon>
        <taxon>eudicotyledons</taxon>
        <taxon>Gunneridae</taxon>
        <taxon>Pentapetalae</taxon>
        <taxon>rosids</taxon>
        <taxon>malvids</taxon>
        <taxon>Brassicales</taxon>
        <taxon>Brassicaceae</taxon>
        <taxon>Brassiceae</taxon>
        <taxon>Brassica</taxon>
    </lineage>
</organism>
<gene>
    <name evidence="2" type="ORF">HID58_067774</name>
</gene>
<feature type="transmembrane region" description="Helical" evidence="1">
    <location>
        <begin position="20"/>
        <end position="41"/>
    </location>
</feature>
<evidence type="ECO:0000256" key="1">
    <source>
        <dbReference type="SAM" id="Phobius"/>
    </source>
</evidence>
<keyword evidence="1" id="KW-0812">Transmembrane</keyword>
<sequence length="184" mass="20494">MPLTVVAAGLSKGLDIYSVLMVRVLLNWNIIPFVFVVYLSLWEDAASMFSGLLTPNLSWWTLLLTQKYLEEEDIFESGERSKNSKVFRPVLEEEIRKKKVEPWCKAVERTFDRILGIVDQNGPKIYLLSHRLFKMEKNITGNALGVNKSWHGGLFCGAGSGCGGGGVIDVVGASAMYVALCMWS</sequence>
<proteinExistence type="predicted"/>